<comment type="caution">
    <text evidence="1">The sequence shown here is derived from an EMBL/GenBank/DDBJ whole genome shotgun (WGS) entry which is preliminary data.</text>
</comment>
<dbReference type="Proteomes" id="UP000828390">
    <property type="component" value="Unassembled WGS sequence"/>
</dbReference>
<gene>
    <name evidence="1" type="ORF">DPMN_048213</name>
</gene>
<sequence length="52" mass="5335">MFLMHAVIRTVVSPGPAKSQSGLSTSCFPASSVCKCGGQPTNPRGKLNEGTV</sequence>
<dbReference type="EMBL" id="JAIWYP010000011">
    <property type="protein sequence ID" value="KAH3741488.1"/>
    <property type="molecule type" value="Genomic_DNA"/>
</dbReference>
<accession>A0A9D4I272</accession>
<reference evidence="1" key="1">
    <citation type="journal article" date="2019" name="bioRxiv">
        <title>The Genome of the Zebra Mussel, Dreissena polymorpha: A Resource for Invasive Species Research.</title>
        <authorList>
            <person name="McCartney M.A."/>
            <person name="Auch B."/>
            <person name="Kono T."/>
            <person name="Mallez S."/>
            <person name="Zhang Y."/>
            <person name="Obille A."/>
            <person name="Becker A."/>
            <person name="Abrahante J.E."/>
            <person name="Garbe J."/>
            <person name="Badalamenti J.P."/>
            <person name="Herman A."/>
            <person name="Mangelson H."/>
            <person name="Liachko I."/>
            <person name="Sullivan S."/>
            <person name="Sone E.D."/>
            <person name="Koren S."/>
            <person name="Silverstein K.A.T."/>
            <person name="Beckman K.B."/>
            <person name="Gohl D.M."/>
        </authorList>
    </citation>
    <scope>NUCLEOTIDE SEQUENCE</scope>
    <source>
        <strain evidence="1">Duluth1</strain>
        <tissue evidence="1">Whole animal</tissue>
    </source>
</reference>
<keyword evidence="2" id="KW-1185">Reference proteome</keyword>
<reference evidence="1" key="2">
    <citation type="submission" date="2020-11" db="EMBL/GenBank/DDBJ databases">
        <authorList>
            <person name="McCartney M.A."/>
            <person name="Auch B."/>
            <person name="Kono T."/>
            <person name="Mallez S."/>
            <person name="Becker A."/>
            <person name="Gohl D.M."/>
            <person name="Silverstein K.A.T."/>
            <person name="Koren S."/>
            <person name="Bechman K.B."/>
            <person name="Herman A."/>
            <person name="Abrahante J.E."/>
            <person name="Garbe J."/>
        </authorList>
    </citation>
    <scope>NUCLEOTIDE SEQUENCE</scope>
    <source>
        <strain evidence="1">Duluth1</strain>
        <tissue evidence="1">Whole animal</tissue>
    </source>
</reference>
<organism evidence="1 2">
    <name type="scientific">Dreissena polymorpha</name>
    <name type="common">Zebra mussel</name>
    <name type="synonym">Mytilus polymorpha</name>
    <dbReference type="NCBI Taxonomy" id="45954"/>
    <lineage>
        <taxon>Eukaryota</taxon>
        <taxon>Metazoa</taxon>
        <taxon>Spiralia</taxon>
        <taxon>Lophotrochozoa</taxon>
        <taxon>Mollusca</taxon>
        <taxon>Bivalvia</taxon>
        <taxon>Autobranchia</taxon>
        <taxon>Heteroconchia</taxon>
        <taxon>Euheterodonta</taxon>
        <taxon>Imparidentia</taxon>
        <taxon>Neoheterodontei</taxon>
        <taxon>Myida</taxon>
        <taxon>Dreissenoidea</taxon>
        <taxon>Dreissenidae</taxon>
        <taxon>Dreissena</taxon>
    </lineage>
</organism>
<dbReference type="AlphaFoldDB" id="A0A9D4I272"/>
<protein>
    <submittedName>
        <fullName evidence="1">Uncharacterized protein</fullName>
    </submittedName>
</protein>
<proteinExistence type="predicted"/>
<name>A0A9D4I272_DREPO</name>
<evidence type="ECO:0000313" key="2">
    <source>
        <dbReference type="Proteomes" id="UP000828390"/>
    </source>
</evidence>
<evidence type="ECO:0000313" key="1">
    <source>
        <dbReference type="EMBL" id="KAH3741488.1"/>
    </source>
</evidence>